<accession>A0A9J6GS12</accession>
<protein>
    <submittedName>
        <fullName evidence="2">Uncharacterized protein</fullName>
    </submittedName>
</protein>
<dbReference type="EMBL" id="JABSTR010000011">
    <property type="protein sequence ID" value="KAH9381358.1"/>
    <property type="molecule type" value="Genomic_DNA"/>
</dbReference>
<dbReference type="Proteomes" id="UP000821853">
    <property type="component" value="Chromosome 9"/>
</dbReference>
<reference evidence="2 3" key="1">
    <citation type="journal article" date="2020" name="Cell">
        <title>Large-Scale Comparative Analyses of Tick Genomes Elucidate Their Genetic Diversity and Vector Capacities.</title>
        <authorList>
            <consortium name="Tick Genome and Microbiome Consortium (TIGMIC)"/>
            <person name="Jia N."/>
            <person name="Wang J."/>
            <person name="Shi W."/>
            <person name="Du L."/>
            <person name="Sun Y."/>
            <person name="Zhan W."/>
            <person name="Jiang J.F."/>
            <person name="Wang Q."/>
            <person name="Zhang B."/>
            <person name="Ji P."/>
            <person name="Bell-Sakyi L."/>
            <person name="Cui X.M."/>
            <person name="Yuan T.T."/>
            <person name="Jiang B.G."/>
            <person name="Yang W.F."/>
            <person name="Lam T.T."/>
            <person name="Chang Q.C."/>
            <person name="Ding S.J."/>
            <person name="Wang X.J."/>
            <person name="Zhu J.G."/>
            <person name="Ruan X.D."/>
            <person name="Zhao L."/>
            <person name="Wei J.T."/>
            <person name="Ye R.Z."/>
            <person name="Que T.C."/>
            <person name="Du C.H."/>
            <person name="Zhou Y.H."/>
            <person name="Cheng J.X."/>
            <person name="Dai P.F."/>
            <person name="Guo W.B."/>
            <person name="Han X.H."/>
            <person name="Huang E.J."/>
            <person name="Li L.F."/>
            <person name="Wei W."/>
            <person name="Gao Y.C."/>
            <person name="Liu J.Z."/>
            <person name="Shao H.Z."/>
            <person name="Wang X."/>
            <person name="Wang C.C."/>
            <person name="Yang T.C."/>
            <person name="Huo Q.B."/>
            <person name="Li W."/>
            <person name="Chen H.Y."/>
            <person name="Chen S.E."/>
            <person name="Zhou L.G."/>
            <person name="Ni X.B."/>
            <person name="Tian J.H."/>
            <person name="Sheng Y."/>
            <person name="Liu T."/>
            <person name="Pan Y.S."/>
            <person name="Xia L.Y."/>
            <person name="Li J."/>
            <person name="Zhao F."/>
            <person name="Cao W.C."/>
        </authorList>
    </citation>
    <scope>NUCLEOTIDE SEQUENCE [LARGE SCALE GENOMIC DNA]</scope>
    <source>
        <strain evidence="2">HaeL-2018</strain>
    </source>
</reference>
<feature type="compositionally biased region" description="Pro residues" evidence="1">
    <location>
        <begin position="1"/>
        <end position="20"/>
    </location>
</feature>
<dbReference type="VEuPathDB" id="VectorBase:HLOH_055415"/>
<dbReference type="AlphaFoldDB" id="A0A9J6GS12"/>
<keyword evidence="3" id="KW-1185">Reference proteome</keyword>
<organism evidence="2 3">
    <name type="scientific">Haemaphysalis longicornis</name>
    <name type="common">Bush tick</name>
    <dbReference type="NCBI Taxonomy" id="44386"/>
    <lineage>
        <taxon>Eukaryota</taxon>
        <taxon>Metazoa</taxon>
        <taxon>Ecdysozoa</taxon>
        <taxon>Arthropoda</taxon>
        <taxon>Chelicerata</taxon>
        <taxon>Arachnida</taxon>
        <taxon>Acari</taxon>
        <taxon>Parasitiformes</taxon>
        <taxon>Ixodida</taxon>
        <taxon>Ixodoidea</taxon>
        <taxon>Ixodidae</taxon>
        <taxon>Haemaphysalinae</taxon>
        <taxon>Haemaphysalis</taxon>
    </lineage>
</organism>
<evidence type="ECO:0000313" key="3">
    <source>
        <dbReference type="Proteomes" id="UP000821853"/>
    </source>
</evidence>
<name>A0A9J6GS12_HAELO</name>
<evidence type="ECO:0000313" key="2">
    <source>
        <dbReference type="EMBL" id="KAH9381358.1"/>
    </source>
</evidence>
<feature type="region of interest" description="Disordered" evidence="1">
    <location>
        <begin position="1"/>
        <end position="22"/>
    </location>
</feature>
<sequence>MNRPLLAPPRPVVGPSPPMDPHQCVPQDIMPEGVPSGGSVPPEFCPSVPHRFHLGEDALNATSGDNAPPKKARVDCSDYDEATSVYSVPEDMDANEDAEVGSFTTVTYHKSRPSGIPILFKPVAP</sequence>
<gene>
    <name evidence="2" type="ORF">HPB48_020756</name>
</gene>
<comment type="caution">
    <text evidence="2">The sequence shown here is derived from an EMBL/GenBank/DDBJ whole genome shotgun (WGS) entry which is preliminary data.</text>
</comment>
<dbReference type="OrthoDB" id="10585344at2759"/>
<evidence type="ECO:0000256" key="1">
    <source>
        <dbReference type="SAM" id="MobiDB-lite"/>
    </source>
</evidence>
<proteinExistence type="predicted"/>